<dbReference type="PANTHER" id="PTHR43802:SF1">
    <property type="entry name" value="IP11341P-RELATED"/>
    <property type="match status" value="1"/>
</dbReference>
<dbReference type="InterPro" id="IPR001753">
    <property type="entry name" value="Enoyl-CoA_hydra/iso"/>
</dbReference>
<dbReference type="Pfam" id="PF00378">
    <property type="entry name" value="ECH_1"/>
    <property type="match status" value="1"/>
</dbReference>
<comment type="similarity">
    <text evidence="1">Belongs to the enoyl-CoA hydratase/isomerase family.</text>
</comment>
<dbReference type="EMBL" id="CABPSL010000009">
    <property type="protein sequence ID" value="VVE11866.1"/>
    <property type="molecule type" value="Genomic_DNA"/>
</dbReference>
<sequence length="267" mass="29234">MTEIAYENVLYTVEAGVARISHNRPQARNAESQALLDELDSAVRRATDDTTVKVIVLAGEGDHFSAGHDLKEAALKRADFTVEQRWAYETRYYFDYALRILDCPKPTIAEVQGACVAGGFMVANMCDLVIASSDAFFSDPVCQSLGTAGVEVMIHPWVMGARKAKEFLFTGAKMCADDAAQVGMVNRVVPRDALRDVTMELAQKIAAGDAFAIMLVKRSINRGLDMQGLKAAMTAHFDAHQLSHLSESFQQRRKEGLAKSISRGKSV</sequence>
<reference evidence="2 3" key="1">
    <citation type="submission" date="2019-08" db="EMBL/GenBank/DDBJ databases">
        <authorList>
            <person name="Peeters C."/>
        </authorList>
    </citation>
    <scope>NUCLEOTIDE SEQUENCE [LARGE SCALE GENOMIC DNA]</scope>
    <source>
        <strain evidence="2 3">LMG 31106</strain>
    </source>
</reference>
<evidence type="ECO:0000313" key="2">
    <source>
        <dbReference type="EMBL" id="VVE11866.1"/>
    </source>
</evidence>
<dbReference type="Proteomes" id="UP000384354">
    <property type="component" value="Unassembled WGS sequence"/>
</dbReference>
<organism evidence="2 3">
    <name type="scientific">Pandoraea cepalis</name>
    <dbReference type="NCBI Taxonomy" id="2508294"/>
    <lineage>
        <taxon>Bacteria</taxon>
        <taxon>Pseudomonadati</taxon>
        <taxon>Pseudomonadota</taxon>
        <taxon>Betaproteobacteria</taxon>
        <taxon>Burkholderiales</taxon>
        <taxon>Burkholderiaceae</taxon>
        <taxon>Pandoraea</taxon>
    </lineage>
</organism>
<protein>
    <submittedName>
        <fullName evidence="2">Enoyl-CoA hydratase</fullName>
    </submittedName>
</protein>
<proteinExistence type="inferred from homology"/>
<dbReference type="NCBIfam" id="NF006140">
    <property type="entry name" value="PRK08290.1"/>
    <property type="match status" value="1"/>
</dbReference>
<dbReference type="Gene3D" id="3.90.226.10">
    <property type="entry name" value="2-enoyl-CoA Hydratase, Chain A, domain 1"/>
    <property type="match status" value="1"/>
</dbReference>
<evidence type="ECO:0000256" key="1">
    <source>
        <dbReference type="ARBA" id="ARBA00005254"/>
    </source>
</evidence>
<dbReference type="SUPFAM" id="SSF52096">
    <property type="entry name" value="ClpP/crotonase"/>
    <property type="match status" value="1"/>
</dbReference>
<accession>A0A5E4VIP2</accession>
<dbReference type="AlphaFoldDB" id="A0A5E4VIP2"/>
<gene>
    <name evidence="2" type="ORF">PCE31106_02663</name>
</gene>
<dbReference type="PANTHER" id="PTHR43802">
    <property type="entry name" value="ENOYL-COA HYDRATASE"/>
    <property type="match status" value="1"/>
</dbReference>
<dbReference type="GO" id="GO:0003824">
    <property type="term" value="F:catalytic activity"/>
    <property type="evidence" value="ECO:0007669"/>
    <property type="project" value="UniProtKB-ARBA"/>
</dbReference>
<dbReference type="CDD" id="cd06558">
    <property type="entry name" value="crotonase-like"/>
    <property type="match status" value="1"/>
</dbReference>
<dbReference type="RefSeq" id="WP_150563571.1">
    <property type="nucleotide sequence ID" value="NZ_CABPSL010000009.1"/>
</dbReference>
<dbReference type="InterPro" id="IPR029045">
    <property type="entry name" value="ClpP/crotonase-like_dom_sf"/>
</dbReference>
<dbReference type="OrthoDB" id="9807606at2"/>
<name>A0A5E4VIP2_9BURK</name>
<evidence type="ECO:0000313" key="3">
    <source>
        <dbReference type="Proteomes" id="UP000384354"/>
    </source>
</evidence>